<dbReference type="GO" id="GO:0003700">
    <property type="term" value="F:DNA-binding transcription factor activity"/>
    <property type="evidence" value="ECO:0007669"/>
    <property type="project" value="InterPro"/>
</dbReference>
<dbReference type="Pfam" id="PF12852">
    <property type="entry name" value="Cupin_6"/>
    <property type="match status" value="1"/>
</dbReference>
<dbReference type="PROSITE" id="PS00041">
    <property type="entry name" value="HTH_ARAC_FAMILY_1"/>
    <property type="match status" value="1"/>
</dbReference>
<dbReference type="InterPro" id="IPR009057">
    <property type="entry name" value="Homeodomain-like_sf"/>
</dbReference>
<dbReference type="KEGG" id="rpne:NCTC8284_01124"/>
<dbReference type="PANTHER" id="PTHR46796:SF13">
    <property type="entry name" value="HTH-TYPE TRANSCRIPTIONAL ACTIVATOR RHAS"/>
    <property type="match status" value="1"/>
</dbReference>
<dbReference type="InterPro" id="IPR032783">
    <property type="entry name" value="AraC_lig"/>
</dbReference>
<dbReference type="SUPFAM" id="SSF46689">
    <property type="entry name" value="Homeodomain-like"/>
    <property type="match status" value="2"/>
</dbReference>
<keyword evidence="3" id="KW-0804">Transcription</keyword>
<evidence type="ECO:0000259" key="4">
    <source>
        <dbReference type="PROSITE" id="PS01124"/>
    </source>
</evidence>
<dbReference type="Proteomes" id="UP000278733">
    <property type="component" value="Chromosome"/>
</dbReference>
<proteinExistence type="predicted"/>
<dbReference type="Pfam" id="PF12833">
    <property type="entry name" value="HTH_18"/>
    <property type="match status" value="1"/>
</dbReference>
<accession>A0A448MLI8</accession>
<evidence type="ECO:0000256" key="1">
    <source>
        <dbReference type="ARBA" id="ARBA00023015"/>
    </source>
</evidence>
<reference evidence="5 6" key="1">
    <citation type="submission" date="2018-12" db="EMBL/GenBank/DDBJ databases">
        <authorList>
            <consortium name="Pathogen Informatics"/>
        </authorList>
    </citation>
    <scope>NUCLEOTIDE SEQUENCE [LARGE SCALE GENOMIC DNA]</scope>
    <source>
        <strain evidence="5 6">NCTC8284</strain>
    </source>
</reference>
<dbReference type="GO" id="GO:0043565">
    <property type="term" value="F:sequence-specific DNA binding"/>
    <property type="evidence" value="ECO:0007669"/>
    <property type="project" value="InterPro"/>
</dbReference>
<dbReference type="Gene3D" id="1.10.10.60">
    <property type="entry name" value="Homeodomain-like"/>
    <property type="match status" value="1"/>
</dbReference>
<dbReference type="STRING" id="758.GCA_000730685_00465"/>
<dbReference type="AlphaFoldDB" id="A0A448MLI8"/>
<protein>
    <submittedName>
        <fullName evidence="5">HTH-type transcriptional regulator</fullName>
    </submittedName>
</protein>
<dbReference type="InterPro" id="IPR018060">
    <property type="entry name" value="HTH_AraC"/>
</dbReference>
<evidence type="ECO:0000256" key="2">
    <source>
        <dbReference type="ARBA" id="ARBA00023125"/>
    </source>
</evidence>
<dbReference type="SMART" id="SM00342">
    <property type="entry name" value="HTH_ARAC"/>
    <property type="match status" value="1"/>
</dbReference>
<feature type="domain" description="HTH araC/xylS-type" evidence="4">
    <location>
        <begin position="196"/>
        <end position="297"/>
    </location>
</feature>
<evidence type="ECO:0000313" key="5">
    <source>
        <dbReference type="EMBL" id="VEH65969.1"/>
    </source>
</evidence>
<gene>
    <name evidence="5" type="primary">rhaS</name>
    <name evidence="5" type="ORF">NCTC8284_01124</name>
</gene>
<keyword evidence="2" id="KW-0238">DNA-binding</keyword>
<evidence type="ECO:0000256" key="3">
    <source>
        <dbReference type="ARBA" id="ARBA00023163"/>
    </source>
</evidence>
<dbReference type="EMBL" id="LR134405">
    <property type="protein sequence ID" value="VEH65969.1"/>
    <property type="molecule type" value="Genomic_DNA"/>
</dbReference>
<sequence length="307" mass="34606">MDILDQLMKFAQISGSINVQCKLQDAWYIRHERQSCHGIVHIVSQGQGYLHIDGVERVIKLKTNDVVFLPHSLGHSLTHQPNYEGSSKIKTISNGAFTLKQCGGESPDLSLFCANFTYDKQSELFNNLPEVILLNLQDASLKPLLEILQREADGYQAGSENIINALLSVLLTLLIRTYLQQDNAQLNGLLNGLRDKRLYNVISNIIAKPEQNWKIETLCHIANLSRAQLIRLFNQQIGVSPYNFVNHIRLQKAAELLKHSQQSVLSIALNCGFQSESNFGKAFKNIINSHQDNIGKVNKFTKVCRKN</sequence>
<organism evidence="5 6">
    <name type="scientific">Rodentibacter pneumotropicus</name>
    <dbReference type="NCBI Taxonomy" id="758"/>
    <lineage>
        <taxon>Bacteria</taxon>
        <taxon>Pseudomonadati</taxon>
        <taxon>Pseudomonadota</taxon>
        <taxon>Gammaproteobacteria</taxon>
        <taxon>Pasteurellales</taxon>
        <taxon>Pasteurellaceae</taxon>
        <taxon>Rodentibacter</taxon>
    </lineage>
</organism>
<dbReference type="PROSITE" id="PS01124">
    <property type="entry name" value="HTH_ARAC_FAMILY_2"/>
    <property type="match status" value="1"/>
</dbReference>
<dbReference type="PANTHER" id="PTHR46796">
    <property type="entry name" value="HTH-TYPE TRANSCRIPTIONAL ACTIVATOR RHAS-RELATED"/>
    <property type="match status" value="1"/>
</dbReference>
<name>A0A448MLI8_9PAST</name>
<evidence type="ECO:0000313" key="6">
    <source>
        <dbReference type="Proteomes" id="UP000278733"/>
    </source>
</evidence>
<dbReference type="InterPro" id="IPR050204">
    <property type="entry name" value="AraC_XylS_family_regulators"/>
</dbReference>
<dbReference type="InterPro" id="IPR018062">
    <property type="entry name" value="HTH_AraC-typ_CS"/>
</dbReference>
<keyword evidence="1" id="KW-0805">Transcription regulation</keyword>